<keyword evidence="1" id="KW-0472">Membrane</keyword>
<keyword evidence="1" id="KW-0812">Transmembrane</keyword>
<dbReference type="Proteomes" id="UP001059617">
    <property type="component" value="Chromosome"/>
</dbReference>
<reference evidence="3" key="2">
    <citation type="submission" date="2022-09" db="EMBL/GenBank/DDBJ databases">
        <title>Biosynthetic gene clusters of Dactylosporangioum fulvum.</title>
        <authorList>
            <person name="Caradec T."/>
        </authorList>
    </citation>
    <scope>NUCLEOTIDE SEQUENCE</scope>
    <source>
        <strain evidence="3">NRRL B-16292</strain>
    </source>
</reference>
<dbReference type="Pfam" id="PF03703">
    <property type="entry name" value="bPH_2"/>
    <property type="match status" value="1"/>
</dbReference>
<protein>
    <submittedName>
        <fullName evidence="3">PH domain-containing protein</fullName>
    </submittedName>
</protein>
<evidence type="ECO:0000313" key="4">
    <source>
        <dbReference type="Proteomes" id="UP001059617"/>
    </source>
</evidence>
<feature type="domain" description="YdbS-like PH" evidence="2">
    <location>
        <begin position="81"/>
        <end position="154"/>
    </location>
</feature>
<feature type="transmembrane region" description="Helical" evidence="1">
    <location>
        <begin position="31"/>
        <end position="51"/>
    </location>
</feature>
<keyword evidence="4" id="KW-1185">Reference proteome</keyword>
<evidence type="ECO:0000313" key="3">
    <source>
        <dbReference type="EMBL" id="UWP83689.1"/>
    </source>
</evidence>
<sequence>MNEEVGVGFPESVLTKDEQVVLHLHPHWKALFLPVVWFVLALAAVIAAVIFTDWGMIPLLILGGIALAVVLVVTGWPWIKWRTTHYVFTNERVIMRSGVFSRSGRDIPLGRVNDVSFSHTLFERMLGCGTLTIESAGERGQVQLTDLPQVEKTQSVLYELVDADRQKYTFGDDDRDALVREIKSE</sequence>
<dbReference type="PANTHER" id="PTHR37938:SF1">
    <property type="entry name" value="BLL0215 PROTEIN"/>
    <property type="match status" value="1"/>
</dbReference>
<accession>A0ABY5W355</accession>
<gene>
    <name evidence="3" type="ORF">Dfulv_05315</name>
</gene>
<organism evidence="3 4">
    <name type="scientific">Dactylosporangium fulvum</name>
    <dbReference type="NCBI Taxonomy" id="53359"/>
    <lineage>
        <taxon>Bacteria</taxon>
        <taxon>Bacillati</taxon>
        <taxon>Actinomycetota</taxon>
        <taxon>Actinomycetes</taxon>
        <taxon>Micromonosporales</taxon>
        <taxon>Micromonosporaceae</taxon>
        <taxon>Dactylosporangium</taxon>
    </lineage>
</organism>
<dbReference type="InterPro" id="IPR005182">
    <property type="entry name" value="YdbS-like_PH"/>
</dbReference>
<dbReference type="RefSeq" id="WP_259861488.1">
    <property type="nucleotide sequence ID" value="NZ_BAAAST010000010.1"/>
</dbReference>
<dbReference type="EMBL" id="CP073720">
    <property type="protein sequence ID" value="UWP83689.1"/>
    <property type="molecule type" value="Genomic_DNA"/>
</dbReference>
<name>A0ABY5W355_9ACTN</name>
<evidence type="ECO:0000256" key="1">
    <source>
        <dbReference type="SAM" id="Phobius"/>
    </source>
</evidence>
<evidence type="ECO:0000259" key="2">
    <source>
        <dbReference type="Pfam" id="PF03703"/>
    </source>
</evidence>
<reference evidence="3" key="1">
    <citation type="submission" date="2021-04" db="EMBL/GenBank/DDBJ databases">
        <authorList>
            <person name="Hartkoorn R.C."/>
            <person name="Beaudoing E."/>
            <person name="Hot D."/>
        </authorList>
    </citation>
    <scope>NUCLEOTIDE SEQUENCE</scope>
    <source>
        <strain evidence="3">NRRL B-16292</strain>
    </source>
</reference>
<keyword evidence="1" id="KW-1133">Transmembrane helix</keyword>
<feature type="transmembrane region" description="Helical" evidence="1">
    <location>
        <begin position="57"/>
        <end position="79"/>
    </location>
</feature>
<proteinExistence type="predicted"/>
<dbReference type="PANTHER" id="PTHR37938">
    <property type="entry name" value="BLL0215 PROTEIN"/>
    <property type="match status" value="1"/>
</dbReference>